<name>A0ABD5ZE52_9EURY</name>
<gene>
    <name evidence="3" type="ORF">ACFQJC_07390</name>
</gene>
<dbReference type="Proteomes" id="UP001596481">
    <property type="component" value="Unassembled WGS sequence"/>
</dbReference>
<comment type="caution">
    <text evidence="3">The sequence shown here is derived from an EMBL/GenBank/DDBJ whole genome shotgun (WGS) entry which is preliminary data.</text>
</comment>
<dbReference type="Pfam" id="PF19138">
    <property type="entry name" value="TbsP_N"/>
    <property type="match status" value="1"/>
</dbReference>
<protein>
    <submittedName>
        <fullName evidence="3">DUF5821 family protein</fullName>
    </submittedName>
</protein>
<evidence type="ECO:0000259" key="1">
    <source>
        <dbReference type="Pfam" id="PF19138"/>
    </source>
</evidence>
<dbReference type="RefSeq" id="WP_390222674.1">
    <property type="nucleotide sequence ID" value="NZ_JBHTAA010000002.1"/>
</dbReference>
<dbReference type="AlphaFoldDB" id="A0ABD5ZE52"/>
<dbReference type="EMBL" id="JBHTAA010000002">
    <property type="protein sequence ID" value="MFC7203335.1"/>
    <property type="molecule type" value="Genomic_DNA"/>
</dbReference>
<evidence type="ECO:0000259" key="2">
    <source>
        <dbReference type="Pfam" id="PF23336"/>
    </source>
</evidence>
<proteinExistence type="predicted"/>
<reference evidence="3 4" key="1">
    <citation type="journal article" date="2019" name="Int. J. Syst. Evol. Microbiol.">
        <title>The Global Catalogue of Microorganisms (GCM) 10K type strain sequencing project: providing services to taxonomists for standard genome sequencing and annotation.</title>
        <authorList>
            <consortium name="The Broad Institute Genomics Platform"/>
            <consortium name="The Broad Institute Genome Sequencing Center for Infectious Disease"/>
            <person name="Wu L."/>
            <person name="Ma J."/>
        </authorList>
    </citation>
    <scope>NUCLEOTIDE SEQUENCE [LARGE SCALE GENOMIC DNA]</scope>
    <source>
        <strain evidence="3 4">DSM 29988</strain>
    </source>
</reference>
<dbReference type="Pfam" id="PF23336">
    <property type="entry name" value="HTH_TbsP_C"/>
    <property type="match status" value="1"/>
</dbReference>
<accession>A0ABD5ZE52</accession>
<evidence type="ECO:0000313" key="4">
    <source>
        <dbReference type="Proteomes" id="UP001596481"/>
    </source>
</evidence>
<evidence type="ECO:0000313" key="3">
    <source>
        <dbReference type="EMBL" id="MFC7203335.1"/>
    </source>
</evidence>
<dbReference type="InterPro" id="IPR056163">
    <property type="entry name" value="TbsP_C"/>
</dbReference>
<keyword evidence="4" id="KW-1185">Reference proteome</keyword>
<feature type="domain" description="Transcriptional regulator TbsP N-terminal" evidence="1">
    <location>
        <begin position="5"/>
        <end position="123"/>
    </location>
</feature>
<dbReference type="InterPro" id="IPR043859">
    <property type="entry name" value="TbsP-like_N"/>
</dbReference>
<organism evidence="3 4">
    <name type="scientific">Haloferax namakaokahaiae</name>
    <dbReference type="NCBI Taxonomy" id="1748331"/>
    <lineage>
        <taxon>Archaea</taxon>
        <taxon>Methanobacteriati</taxon>
        <taxon>Methanobacteriota</taxon>
        <taxon>Stenosarchaea group</taxon>
        <taxon>Halobacteria</taxon>
        <taxon>Halobacteriales</taxon>
        <taxon>Haloferacaceae</taxon>
        <taxon>Haloferax</taxon>
    </lineage>
</organism>
<sequence length="248" mass="27902">MVIATAEIELIESVAETLHTLDEHPRRLRLITNRETIKDADNDFVISSRLNQYIEDGTLDLRVNRERHPSSVFVTADDLTYVHPTTGEEAVALSSDDEDVVIAVREKYISQWKDGRRFQLSKPSYARMLESLGDDLGESMEQSVQSVFESAGLTHRGDNQMDEVDIYLLVGAQNNQQFYDICNWGEDMGIASRAKFSKHKRALEEAGLIDTEKVATDIGRPRQRLILANDSLTTLSSVEVIQAAQSVM</sequence>
<feature type="domain" description="Transcriptional regulator TbsP-like C-terminal" evidence="2">
    <location>
        <begin position="125"/>
        <end position="245"/>
    </location>
</feature>